<proteinExistence type="predicted"/>
<keyword evidence="7" id="KW-1185">Reference proteome</keyword>
<evidence type="ECO:0000313" key="6">
    <source>
        <dbReference type="EMBL" id="KAH7368253.1"/>
    </source>
</evidence>
<name>A0A8K0TMK1_9PEZI</name>
<dbReference type="GO" id="GO:0005634">
    <property type="term" value="C:nucleus"/>
    <property type="evidence" value="ECO:0007669"/>
    <property type="project" value="TreeGrafter"/>
</dbReference>
<dbReference type="OrthoDB" id="2154985at2759"/>
<evidence type="ECO:0000256" key="1">
    <source>
        <dbReference type="ARBA" id="ARBA00011408"/>
    </source>
</evidence>
<comment type="caution">
    <text evidence="6">The sequence shown here is derived from an EMBL/GenBank/DDBJ whole genome shotgun (WGS) entry which is preliminary data.</text>
</comment>
<feature type="region of interest" description="Disordered" evidence="5">
    <location>
        <begin position="15"/>
        <end position="38"/>
    </location>
</feature>
<feature type="region of interest" description="Disordered" evidence="5">
    <location>
        <begin position="205"/>
        <end position="248"/>
    </location>
</feature>
<evidence type="ECO:0000256" key="2">
    <source>
        <dbReference type="ARBA" id="ARBA00018424"/>
    </source>
</evidence>
<evidence type="ECO:0000313" key="7">
    <source>
        <dbReference type="Proteomes" id="UP000813385"/>
    </source>
</evidence>
<dbReference type="Pfam" id="PF10300">
    <property type="entry name" value="Iml2-TPR_39"/>
    <property type="match status" value="1"/>
</dbReference>
<dbReference type="EMBL" id="JAGPXD010000002">
    <property type="protein sequence ID" value="KAH7368253.1"/>
    <property type="molecule type" value="Genomic_DNA"/>
</dbReference>
<evidence type="ECO:0000256" key="3">
    <source>
        <dbReference type="ARBA" id="ARBA00019539"/>
    </source>
</evidence>
<dbReference type="InterPro" id="IPR019412">
    <property type="entry name" value="IML2/TPR_39"/>
</dbReference>
<dbReference type="GO" id="GO:0005829">
    <property type="term" value="C:cytosol"/>
    <property type="evidence" value="ECO:0007669"/>
    <property type="project" value="TreeGrafter"/>
</dbReference>
<organism evidence="6 7">
    <name type="scientific">Plectosphaerella cucumerina</name>
    <dbReference type="NCBI Taxonomy" id="40658"/>
    <lineage>
        <taxon>Eukaryota</taxon>
        <taxon>Fungi</taxon>
        <taxon>Dikarya</taxon>
        <taxon>Ascomycota</taxon>
        <taxon>Pezizomycotina</taxon>
        <taxon>Sordariomycetes</taxon>
        <taxon>Hypocreomycetidae</taxon>
        <taxon>Glomerellales</taxon>
        <taxon>Plectosphaerellaceae</taxon>
        <taxon>Plectosphaerella</taxon>
    </lineage>
</organism>
<dbReference type="GO" id="GO:0005741">
    <property type="term" value="C:mitochondrial outer membrane"/>
    <property type="evidence" value="ECO:0007669"/>
    <property type="project" value="TreeGrafter"/>
</dbReference>
<comment type="function">
    <text evidence="4">Inclusion body (IB) resident protein that interacts strongly with lipid droplet (LD) proteins. Involved in LD-mediated IB clearing after protein folding stress, probably by enabling access to the IBs of an LD-stored soluble sterol derivative that acts as a chaperone in inclusion clearing.</text>
</comment>
<accession>A0A8K0TMK1</accession>
<reference evidence="6" key="1">
    <citation type="journal article" date="2021" name="Nat. Commun.">
        <title>Genetic determinants of endophytism in the Arabidopsis root mycobiome.</title>
        <authorList>
            <person name="Mesny F."/>
            <person name="Miyauchi S."/>
            <person name="Thiergart T."/>
            <person name="Pickel B."/>
            <person name="Atanasova L."/>
            <person name="Karlsson M."/>
            <person name="Huettel B."/>
            <person name="Barry K.W."/>
            <person name="Haridas S."/>
            <person name="Chen C."/>
            <person name="Bauer D."/>
            <person name="Andreopoulos W."/>
            <person name="Pangilinan J."/>
            <person name="LaButti K."/>
            <person name="Riley R."/>
            <person name="Lipzen A."/>
            <person name="Clum A."/>
            <person name="Drula E."/>
            <person name="Henrissat B."/>
            <person name="Kohler A."/>
            <person name="Grigoriev I.V."/>
            <person name="Martin F.M."/>
            <person name="Hacquard S."/>
        </authorList>
    </citation>
    <scope>NUCLEOTIDE SEQUENCE</scope>
    <source>
        <strain evidence="6">MPI-CAGE-AT-0016</strain>
    </source>
</reference>
<evidence type="ECO:0000256" key="4">
    <source>
        <dbReference type="ARBA" id="ARBA00043897"/>
    </source>
</evidence>
<gene>
    <name evidence="6" type="ORF">B0T11DRAFT_276692</name>
</gene>
<evidence type="ECO:0000256" key="5">
    <source>
        <dbReference type="SAM" id="MobiDB-lite"/>
    </source>
</evidence>
<sequence length="726" mass="79883">MSRLSSWFRPAASALATPAAPTPKDIEKKARSAPKTSDMDDALASAGLMMNDDIDGAVAALQGNDSVFHGLGLGVTSFMRAVLGFEKEVMNEASARLTDVETRAWNELKAAQRRGEKHSTVYDSGTEYSLVAAQSQLMSAVVSVLHESLTEGIKGFYRLRKAYLTLDAIIETERRALGHGAHTVMAPHEAMPGTFDDDEFNDLEEKQQDGTPEDSDPEFVDAKETPGQSGTQTPLTPPAQEKTQQDAEKKLADLKLEPKSDGPEPTRLTNPLDIYIYSGSNMCFGTLLLLLSMIPPAMSRLLSIIGFRGDRERGIRMLWNATRFHNVNGAVSGLALLGYYNGILGTADILPPRLAEGAEHDDLFAMTDAERETVGVPAQKCRDLLAEMRSRYPASGLWRLEEARGLAQERRLPEAIEALTRGEQPRMRQVAALTAFELALDAMFAQDWLLTRDSFLRCLELNDWSHCLYYYIAGCAELERYRDAVHGKMGEEEVKKRKARAEELLRRAPTVAGRKKFMAKQLPFDVFVQRKVAKLEERAKELGVALVDAAGPSPALEMAALWCGTKRMAAGELEKMEAGLAWERCTAPAAAVEAMRATADERAVRGVTLAAVYRCQGRVADARAVLDDEVFCHDKNLLKGGNRDDYALPNAHYELAALAWAEASAPAAADADAHATRALRAAKAKEAQGHLDMVVAWEPFLFDARLGMRVQAGVQTLRWFQERLTK</sequence>
<dbReference type="PANTHER" id="PTHR31859:SF1">
    <property type="entry name" value="TETRATRICOPEPTIDE REPEAT PROTEIN 39C"/>
    <property type="match status" value="1"/>
</dbReference>
<comment type="subunit">
    <text evidence="1">Interacts with lipid droplet proteins.</text>
</comment>
<protein>
    <recommendedName>
        <fullName evidence="2">Inclusion body clearance protein IML2</fullName>
    </recommendedName>
    <alternativeName>
        <fullName evidence="3">Inclusion body clearance protein iml2</fullName>
    </alternativeName>
</protein>
<dbReference type="AlphaFoldDB" id="A0A8K0TMK1"/>
<dbReference type="PANTHER" id="PTHR31859">
    <property type="entry name" value="TETRATRICOPEPTIDE REPEAT PROTEIN 39 FAMILY MEMBER"/>
    <property type="match status" value="1"/>
</dbReference>
<dbReference type="Proteomes" id="UP000813385">
    <property type="component" value="Unassembled WGS sequence"/>
</dbReference>